<reference evidence="1" key="1">
    <citation type="journal article" date="2020" name="Stud. Mycol.">
        <title>101 Dothideomycetes genomes: a test case for predicting lifestyles and emergence of pathogens.</title>
        <authorList>
            <person name="Haridas S."/>
            <person name="Albert R."/>
            <person name="Binder M."/>
            <person name="Bloem J."/>
            <person name="Labutti K."/>
            <person name="Salamov A."/>
            <person name="Andreopoulos B."/>
            <person name="Baker S."/>
            <person name="Barry K."/>
            <person name="Bills G."/>
            <person name="Bluhm B."/>
            <person name="Cannon C."/>
            <person name="Castanera R."/>
            <person name="Culley D."/>
            <person name="Daum C."/>
            <person name="Ezra D."/>
            <person name="Gonzalez J."/>
            <person name="Henrissat B."/>
            <person name="Kuo A."/>
            <person name="Liang C."/>
            <person name="Lipzen A."/>
            <person name="Lutzoni F."/>
            <person name="Magnuson J."/>
            <person name="Mondo S."/>
            <person name="Nolan M."/>
            <person name="Ohm R."/>
            <person name="Pangilinan J."/>
            <person name="Park H.-J."/>
            <person name="Ramirez L."/>
            <person name="Alfaro M."/>
            <person name="Sun H."/>
            <person name="Tritt A."/>
            <person name="Yoshinaga Y."/>
            <person name="Zwiers L.-H."/>
            <person name="Turgeon B."/>
            <person name="Goodwin S."/>
            <person name="Spatafora J."/>
            <person name="Crous P."/>
            <person name="Grigoriev I."/>
        </authorList>
    </citation>
    <scope>NUCLEOTIDE SEQUENCE</scope>
    <source>
        <strain evidence="1">CBS 525.71</strain>
    </source>
</reference>
<organism evidence="1 2">
    <name type="scientific">Macroventuria anomochaeta</name>
    <dbReference type="NCBI Taxonomy" id="301207"/>
    <lineage>
        <taxon>Eukaryota</taxon>
        <taxon>Fungi</taxon>
        <taxon>Dikarya</taxon>
        <taxon>Ascomycota</taxon>
        <taxon>Pezizomycotina</taxon>
        <taxon>Dothideomycetes</taxon>
        <taxon>Pleosporomycetidae</taxon>
        <taxon>Pleosporales</taxon>
        <taxon>Pleosporineae</taxon>
        <taxon>Didymellaceae</taxon>
        <taxon>Macroventuria</taxon>
    </lineage>
</organism>
<sequence length="132" mass="14419">MTLGKSHPQAPPLHLHFLQPETFLVTKGTFNTTIGYDLQGRATQDILYDNLKKLSAHVELALLLLQALNLGTLSVQAVPQDLKNEEGMLHIWLTSVLSAVPMMSGALESNNVFGQLRTLYISMGGTFSVDLA</sequence>
<gene>
    <name evidence="1" type="ORF">BU25DRAFT_420041</name>
</gene>
<name>A0ACB6S6P4_9PLEO</name>
<comment type="caution">
    <text evidence="1">The sequence shown here is derived from an EMBL/GenBank/DDBJ whole genome shotgun (WGS) entry which is preliminary data.</text>
</comment>
<evidence type="ECO:0000313" key="1">
    <source>
        <dbReference type="EMBL" id="KAF2629786.1"/>
    </source>
</evidence>
<accession>A0ACB6S6P4</accession>
<evidence type="ECO:0000313" key="2">
    <source>
        <dbReference type="Proteomes" id="UP000799754"/>
    </source>
</evidence>
<dbReference type="EMBL" id="MU006709">
    <property type="protein sequence ID" value="KAF2629786.1"/>
    <property type="molecule type" value="Genomic_DNA"/>
</dbReference>
<protein>
    <submittedName>
        <fullName evidence="1">Uncharacterized protein</fullName>
    </submittedName>
</protein>
<proteinExistence type="predicted"/>
<dbReference type="Proteomes" id="UP000799754">
    <property type="component" value="Unassembled WGS sequence"/>
</dbReference>
<keyword evidence="2" id="KW-1185">Reference proteome</keyword>